<evidence type="ECO:0000313" key="8">
    <source>
        <dbReference type="Proteomes" id="UP000633814"/>
    </source>
</evidence>
<proteinExistence type="predicted"/>
<evidence type="ECO:0000313" key="7">
    <source>
        <dbReference type="EMBL" id="MCB5225385.1"/>
    </source>
</evidence>
<keyword evidence="5" id="KW-0449">Lipoprotein</keyword>
<protein>
    <submittedName>
        <fullName evidence="7">Complement resistance protein TraT</fullName>
    </submittedName>
</protein>
<evidence type="ECO:0000256" key="6">
    <source>
        <dbReference type="PIRNR" id="PIRNR002859"/>
    </source>
</evidence>
<keyword evidence="2" id="KW-0732">Signal</keyword>
<dbReference type="EMBL" id="JAEINI020000001">
    <property type="protein sequence ID" value="MCB5225385.1"/>
    <property type="molecule type" value="Genomic_DNA"/>
</dbReference>
<dbReference type="Pfam" id="PF05818">
    <property type="entry name" value="TraT"/>
    <property type="match status" value="1"/>
</dbReference>
<dbReference type="PIRSF" id="PIRSF002859">
    <property type="entry name" value="Lipo_traT"/>
    <property type="match status" value="1"/>
</dbReference>
<keyword evidence="4" id="KW-0564">Palmitate</keyword>
<keyword evidence="6" id="KW-0998">Cell outer membrane</keyword>
<evidence type="ECO:0000256" key="1">
    <source>
        <dbReference type="ARBA" id="ARBA00004459"/>
    </source>
</evidence>
<comment type="subcellular location">
    <subcellularLocation>
        <location evidence="1">Cell outer membrane</location>
        <topology evidence="1">Lipid-anchor</topology>
    </subcellularLocation>
</comment>
<evidence type="ECO:0000256" key="3">
    <source>
        <dbReference type="ARBA" id="ARBA00023136"/>
    </source>
</evidence>
<dbReference type="RefSeq" id="WP_226749480.1">
    <property type="nucleotide sequence ID" value="NZ_JAEINI020000001.1"/>
</dbReference>
<name>A0ABS8BZ89_9ALTE</name>
<gene>
    <name evidence="7" type="ORF">JAO78_000945</name>
</gene>
<accession>A0ABS8BZ89</accession>
<keyword evidence="8" id="KW-1185">Reference proteome</keyword>
<comment type="caution">
    <text evidence="7">The sequence shown here is derived from an EMBL/GenBank/DDBJ whole genome shotgun (WGS) entry which is preliminary data.</text>
</comment>
<dbReference type="Proteomes" id="UP000633814">
    <property type="component" value="Unassembled WGS sequence"/>
</dbReference>
<sequence>MSLLYKGAILSGLLLLSGCGALHTSVSKGKLDVQMRMSETIYLDPVEAELRTVFLDIRQTAAEYQRPLMRDVASLLTARGYQLVNAPSAAQYWLQVNIRTVLNQPPQQVLREQYGMSEQQIAEFMRPGSSVVANNTPATRRRASGPGVVYADAGFSTDIDTKDVVRALAVVAVIVGAEYVGNQLVKDKYFTLLADIQIAERIAPDSDELVLDQSEQRLWQGDSGQLELLWEQHTDRRKYQVKLLGFANKANLTWEEAEPSLHNGILRSLAGIF</sequence>
<evidence type="ECO:0000256" key="2">
    <source>
        <dbReference type="ARBA" id="ARBA00022729"/>
    </source>
</evidence>
<dbReference type="PROSITE" id="PS51257">
    <property type="entry name" value="PROKAR_LIPOPROTEIN"/>
    <property type="match status" value="1"/>
</dbReference>
<reference evidence="7 8" key="1">
    <citation type="submission" date="2021-10" db="EMBL/GenBank/DDBJ databases">
        <title>Alishewanella koreense sp. nov. isolated from seawater of southwestern coast in South Korea and the proposal for the reclassification of Rheinheimera perlucida and Rheinheimera tuosuensis as Arsukibacterium perlucida and Arsukibacterium tuosuensis.</title>
        <authorList>
            <person name="Kim K.H."/>
            <person name="Ruan W."/>
            <person name="Kim K.R."/>
            <person name="Baek J.H."/>
            <person name="Jeon C.O."/>
        </authorList>
    </citation>
    <scope>NUCLEOTIDE SEQUENCE [LARGE SCALE GENOMIC DNA]</scope>
    <source>
        <strain evidence="7 8">16-MA</strain>
    </source>
</reference>
<organism evidence="7 8">
    <name type="scientific">Alishewanella maricola</name>
    <dbReference type="NCBI Taxonomy" id="2795740"/>
    <lineage>
        <taxon>Bacteria</taxon>
        <taxon>Pseudomonadati</taxon>
        <taxon>Pseudomonadota</taxon>
        <taxon>Gammaproteobacteria</taxon>
        <taxon>Alteromonadales</taxon>
        <taxon>Alteromonadaceae</taxon>
        <taxon>Alishewanella</taxon>
    </lineage>
</organism>
<dbReference type="InterPro" id="IPR008874">
    <property type="entry name" value="TraT_complement-R"/>
</dbReference>
<keyword evidence="3 6" id="KW-0472">Membrane</keyword>
<evidence type="ECO:0000256" key="5">
    <source>
        <dbReference type="ARBA" id="ARBA00023288"/>
    </source>
</evidence>
<evidence type="ECO:0000256" key="4">
    <source>
        <dbReference type="ARBA" id="ARBA00023139"/>
    </source>
</evidence>